<gene>
    <name evidence="2" type="ORF">B9Z65_5967</name>
</gene>
<keyword evidence="3" id="KW-1185">Reference proteome</keyword>
<organism evidence="2 3">
    <name type="scientific">Elsinoe australis</name>
    <dbReference type="NCBI Taxonomy" id="40998"/>
    <lineage>
        <taxon>Eukaryota</taxon>
        <taxon>Fungi</taxon>
        <taxon>Dikarya</taxon>
        <taxon>Ascomycota</taxon>
        <taxon>Pezizomycotina</taxon>
        <taxon>Dothideomycetes</taxon>
        <taxon>Dothideomycetidae</taxon>
        <taxon>Myriangiales</taxon>
        <taxon>Elsinoaceae</taxon>
        <taxon>Elsinoe</taxon>
    </lineage>
</organism>
<comment type="caution">
    <text evidence="2">The sequence shown here is derived from an EMBL/GenBank/DDBJ whole genome shotgun (WGS) entry which is preliminary data.</text>
</comment>
<proteinExistence type="predicted"/>
<feature type="compositionally biased region" description="Low complexity" evidence="1">
    <location>
        <begin position="15"/>
        <end position="27"/>
    </location>
</feature>
<dbReference type="EMBL" id="NHZQ01000422">
    <property type="protein sequence ID" value="PSK36152.1"/>
    <property type="molecule type" value="Genomic_DNA"/>
</dbReference>
<dbReference type="OrthoDB" id="3896370at2759"/>
<feature type="compositionally biased region" description="Low complexity" evidence="1">
    <location>
        <begin position="88"/>
        <end position="99"/>
    </location>
</feature>
<feature type="region of interest" description="Disordered" evidence="1">
    <location>
        <begin position="1"/>
        <end position="99"/>
    </location>
</feature>
<dbReference type="AlphaFoldDB" id="A0A2P7YJL0"/>
<sequence>MTSISPLAASTAKPYSYARASATATRSLVDSNPPSTHQSGTATPSDPISPHGTLHRRKTNNYETALADRLKETVASDSSVSPEESHKAAATSSSDATKPVVVAGLAYRGDAAAAQVGQGVGEKGPTGPVVTEGSERLLLGVLGRQQSFKQGDQKRMVMERMLSSEAVEKRGGYTTSQPTTPA</sequence>
<evidence type="ECO:0000313" key="2">
    <source>
        <dbReference type="EMBL" id="PSK36152.1"/>
    </source>
</evidence>
<protein>
    <submittedName>
        <fullName evidence="2">Uncharacterized protein</fullName>
    </submittedName>
</protein>
<dbReference type="Proteomes" id="UP000243723">
    <property type="component" value="Unassembled WGS sequence"/>
</dbReference>
<evidence type="ECO:0000256" key="1">
    <source>
        <dbReference type="SAM" id="MobiDB-lite"/>
    </source>
</evidence>
<feature type="compositionally biased region" description="Polar residues" evidence="1">
    <location>
        <begin position="28"/>
        <end position="46"/>
    </location>
</feature>
<accession>A0A2P7YJL0</accession>
<reference evidence="2 3" key="1">
    <citation type="submission" date="2017-05" db="EMBL/GenBank/DDBJ databases">
        <title>Draft genome sequence of Elsinoe australis.</title>
        <authorList>
            <person name="Cheng Q."/>
        </authorList>
    </citation>
    <scope>NUCLEOTIDE SEQUENCE [LARGE SCALE GENOMIC DNA]</scope>
    <source>
        <strain evidence="2 3">NL1</strain>
    </source>
</reference>
<name>A0A2P7YJL0_9PEZI</name>
<evidence type="ECO:0000313" key="3">
    <source>
        <dbReference type="Proteomes" id="UP000243723"/>
    </source>
</evidence>